<dbReference type="Proteomes" id="UP000520767">
    <property type="component" value="Unassembled WGS sequence"/>
</dbReference>
<feature type="transmembrane region" description="Helical" evidence="6">
    <location>
        <begin position="72"/>
        <end position="92"/>
    </location>
</feature>
<feature type="transmembrane region" description="Helical" evidence="6">
    <location>
        <begin position="166"/>
        <end position="184"/>
    </location>
</feature>
<feature type="transmembrane region" description="Helical" evidence="6">
    <location>
        <begin position="386"/>
        <end position="408"/>
    </location>
</feature>
<feature type="transmembrane region" description="Helical" evidence="6">
    <location>
        <begin position="125"/>
        <end position="146"/>
    </location>
</feature>
<dbReference type="InterPro" id="IPR001248">
    <property type="entry name" value="Pur-cyt_permease"/>
</dbReference>
<evidence type="ECO:0000256" key="3">
    <source>
        <dbReference type="ARBA" id="ARBA00022692"/>
    </source>
</evidence>
<evidence type="ECO:0000256" key="4">
    <source>
        <dbReference type="ARBA" id="ARBA00022989"/>
    </source>
</evidence>
<feature type="transmembrane region" description="Helical" evidence="6">
    <location>
        <begin position="196"/>
        <end position="214"/>
    </location>
</feature>
<evidence type="ECO:0000256" key="1">
    <source>
        <dbReference type="ARBA" id="ARBA00004141"/>
    </source>
</evidence>
<keyword evidence="4 6" id="KW-1133">Transmembrane helix</keyword>
<proteinExistence type="inferred from homology"/>
<dbReference type="InterPro" id="IPR012681">
    <property type="entry name" value="NCS1"/>
</dbReference>
<evidence type="ECO:0000256" key="5">
    <source>
        <dbReference type="ARBA" id="ARBA00023136"/>
    </source>
</evidence>
<organism evidence="7 8">
    <name type="scientific">Actinophytocola algeriensis</name>
    <dbReference type="NCBI Taxonomy" id="1768010"/>
    <lineage>
        <taxon>Bacteria</taxon>
        <taxon>Bacillati</taxon>
        <taxon>Actinomycetota</taxon>
        <taxon>Actinomycetes</taxon>
        <taxon>Pseudonocardiales</taxon>
        <taxon>Pseudonocardiaceae</taxon>
    </lineage>
</organism>
<evidence type="ECO:0000256" key="2">
    <source>
        <dbReference type="ARBA" id="ARBA00008974"/>
    </source>
</evidence>
<evidence type="ECO:0000313" key="8">
    <source>
        <dbReference type="Proteomes" id="UP000520767"/>
    </source>
</evidence>
<dbReference type="Gene3D" id="1.10.4160.10">
    <property type="entry name" value="Hydantoin permease"/>
    <property type="match status" value="1"/>
</dbReference>
<reference evidence="7 8" key="1">
    <citation type="submission" date="2020-08" db="EMBL/GenBank/DDBJ databases">
        <title>Genomic Encyclopedia of Type Strains, Phase III (KMG-III): the genomes of soil and plant-associated and newly described type strains.</title>
        <authorList>
            <person name="Whitman W."/>
        </authorList>
    </citation>
    <scope>NUCLEOTIDE SEQUENCE [LARGE SCALE GENOMIC DNA]</scope>
    <source>
        <strain evidence="7 8">CECT 8960</strain>
    </source>
</reference>
<keyword evidence="5 6" id="KW-0472">Membrane</keyword>
<keyword evidence="3 6" id="KW-0812">Transmembrane</keyword>
<accession>A0A7W7QAF8</accession>
<feature type="transmembrane region" description="Helical" evidence="6">
    <location>
        <begin position="354"/>
        <end position="374"/>
    </location>
</feature>
<dbReference type="AlphaFoldDB" id="A0A7W7QAF8"/>
<sequence>MAPTTTSADGQVDLADHSAIADSRFYNPELAPVPVAQRTWTTYNYFALWMGMAHNIPSYLLASGLIALGMDWVQALLTITLGNIIVLIPMLLNSHAGTRYGIPFPVFARAFYGVRGANLAALLRAFIACGWFGIQTWVGGHAIYVIVGKLVGDSWLEASAVGGQPITLWLSFAVFWVIQMLIIWRGMEAVRRFENWTAPLVSVGFLILLAYVLIKAGGFGPILSQPSQLGWGADFWKVFAPSLMGMIAFWATLSLNMPDFTRFGGSQRKQIRGQILGLPTTMTFIAIVAILTTSGGAVLFGEVIWDPATLAARFSSPVVVVVALFCLVLATISANLAANVVSPSYDFSNAFPKKISFALGGLITGVIGVIIQPWRLLANADVYINGWLGFYGGVLGAVAGVLAAGYWVRARTHLALEDLYSERGRYWFSGGWNIPALVATLVGAVLAVGGAHSASGNPFPSDGLIPFLKGFYNYSWVVGLVAASIVYLLLTARSTTRESAPATEPVTEGEAVV</sequence>
<dbReference type="GO" id="GO:0005886">
    <property type="term" value="C:plasma membrane"/>
    <property type="evidence" value="ECO:0007669"/>
    <property type="project" value="TreeGrafter"/>
</dbReference>
<dbReference type="RefSeq" id="WP_184814068.1">
    <property type="nucleotide sequence ID" value="NZ_JACHJQ010000006.1"/>
</dbReference>
<feature type="transmembrane region" description="Helical" evidence="6">
    <location>
        <begin position="234"/>
        <end position="255"/>
    </location>
</feature>
<keyword evidence="8" id="KW-1185">Reference proteome</keyword>
<dbReference type="GO" id="GO:0015205">
    <property type="term" value="F:nucleobase transmembrane transporter activity"/>
    <property type="evidence" value="ECO:0007669"/>
    <property type="project" value="TreeGrafter"/>
</dbReference>
<name>A0A7W7QAF8_9PSEU</name>
<dbReference type="CDD" id="cd11485">
    <property type="entry name" value="SLC-NCS1sbd_YbbW-like"/>
    <property type="match status" value="1"/>
</dbReference>
<dbReference type="Pfam" id="PF02133">
    <property type="entry name" value="Transp_cyt_pur"/>
    <property type="match status" value="1"/>
</dbReference>
<dbReference type="NCBIfam" id="TIGR00800">
    <property type="entry name" value="ncs1"/>
    <property type="match status" value="1"/>
</dbReference>
<protein>
    <submittedName>
        <fullName evidence="7">NCS1 family nucleobase:cation symporter-1</fullName>
    </submittedName>
</protein>
<feature type="transmembrane region" description="Helical" evidence="6">
    <location>
        <begin position="320"/>
        <end position="342"/>
    </location>
</feature>
<dbReference type="InterPro" id="IPR045225">
    <property type="entry name" value="Uracil/uridine/allantoin_perm"/>
</dbReference>
<feature type="transmembrane region" description="Helical" evidence="6">
    <location>
        <begin position="471"/>
        <end position="490"/>
    </location>
</feature>
<gene>
    <name evidence="7" type="ORF">FHR82_006299</name>
</gene>
<dbReference type="PANTHER" id="PTHR30618">
    <property type="entry name" value="NCS1 FAMILY PURINE/PYRIMIDINE TRANSPORTER"/>
    <property type="match status" value="1"/>
</dbReference>
<dbReference type="EMBL" id="JACHJQ010000006">
    <property type="protein sequence ID" value="MBB4910041.1"/>
    <property type="molecule type" value="Genomic_DNA"/>
</dbReference>
<comment type="subcellular location">
    <subcellularLocation>
        <location evidence="1">Membrane</location>
        <topology evidence="1">Multi-pass membrane protein</topology>
    </subcellularLocation>
</comment>
<comment type="caution">
    <text evidence="7">The sequence shown here is derived from an EMBL/GenBank/DDBJ whole genome shotgun (WGS) entry which is preliminary data.</text>
</comment>
<comment type="similarity">
    <text evidence="2">Belongs to the purine-cytosine permease (2.A.39) family.</text>
</comment>
<feature type="transmembrane region" description="Helical" evidence="6">
    <location>
        <begin position="276"/>
        <end position="300"/>
    </location>
</feature>
<feature type="transmembrane region" description="Helical" evidence="6">
    <location>
        <begin position="46"/>
        <end position="66"/>
    </location>
</feature>
<evidence type="ECO:0000256" key="6">
    <source>
        <dbReference type="SAM" id="Phobius"/>
    </source>
</evidence>
<feature type="transmembrane region" description="Helical" evidence="6">
    <location>
        <begin position="429"/>
        <end position="451"/>
    </location>
</feature>
<dbReference type="PANTHER" id="PTHR30618:SF0">
    <property type="entry name" value="PURINE-URACIL PERMEASE NCS1"/>
    <property type="match status" value="1"/>
</dbReference>
<evidence type="ECO:0000313" key="7">
    <source>
        <dbReference type="EMBL" id="MBB4910041.1"/>
    </source>
</evidence>